<protein>
    <recommendedName>
        <fullName evidence="3">DUF2066 domain-containing protein</fullName>
    </recommendedName>
</protein>
<name>A0LA22_MAGMM</name>
<dbReference type="Proteomes" id="UP000002586">
    <property type="component" value="Chromosome"/>
</dbReference>
<gene>
    <name evidence="1" type="ordered locus">Mmc1_2315</name>
</gene>
<dbReference type="KEGG" id="mgm:Mmc1_2315"/>
<evidence type="ECO:0008006" key="3">
    <source>
        <dbReference type="Google" id="ProtNLM"/>
    </source>
</evidence>
<reference evidence="1 2" key="2">
    <citation type="journal article" date="2012" name="Int. J. Syst. Evol. Microbiol.">
        <title>Magnetococcus marinus gen. nov., sp. nov., a marine, magnetotactic bacterium that represents a novel lineage (Magnetococcaceae fam. nov.; Magnetococcales ord. nov.) at the base of the Alphaproteobacteria.</title>
        <authorList>
            <person name="Bazylinski D.A."/>
            <person name="Williams T.J."/>
            <person name="Lefevre C.T."/>
            <person name="Berg R.J."/>
            <person name="Zhang C.L."/>
            <person name="Bowser S.S."/>
            <person name="Dean A.J."/>
            <person name="Beveridge T.J."/>
        </authorList>
    </citation>
    <scope>NUCLEOTIDE SEQUENCE [LARGE SCALE GENOMIC DNA]</scope>
    <source>
        <strain evidence="2">ATCC BAA-1437 / JCM 17883 / MC-1</strain>
    </source>
</reference>
<dbReference type="STRING" id="156889.Mmc1_2315"/>
<dbReference type="AlphaFoldDB" id="A0LA22"/>
<dbReference type="EMBL" id="CP000471">
    <property type="protein sequence ID" value="ABK44815.1"/>
    <property type="molecule type" value="Genomic_DNA"/>
</dbReference>
<dbReference type="eggNOG" id="COG3249">
    <property type="taxonomic scope" value="Bacteria"/>
</dbReference>
<dbReference type="InterPro" id="IPR018642">
    <property type="entry name" value="DUF2066"/>
</dbReference>
<evidence type="ECO:0000313" key="1">
    <source>
        <dbReference type="EMBL" id="ABK44815.1"/>
    </source>
</evidence>
<proteinExistence type="predicted"/>
<sequence precursor="true">MDRKRMFLMKLTPQTGLVALVFTLTLLVTLTARPLQAQQQDSSIYQVESVRVRVTLPLPKQQSSPRAVGLWRGKSIALDRLFSRMIGLSERQEQHDFLRGLYKDVDKLTKRITVNSEKWQPDGSAVDLILSVTFSREQVRSRLDGQGVNYSEVPFPPILLITMQRDSDKVSAFDHALMEAVQFHGEQIGMQIFTPLEDTVDMVNLKPDKIIAGDPWLYRWVAQRYGVNQVWMVNGQVYRNPPVDLFDAPFFQSQGQIIHGGNGLAAQQRLGQATSYAADQADAERCHADQIAKQLIVQFQEAWINQHASRSSMRHRLVLEVEHRMDLKRYAQLAQQLREQAGVAALRVSGLNNRGVVLELDYQGEDSALQRAIVKAGWQVQLAEGYWALSPLSFPAPFNDPFAGRVGGGR</sequence>
<organism evidence="1 2">
    <name type="scientific">Magnetococcus marinus (strain ATCC BAA-1437 / JCM 17883 / MC-1)</name>
    <dbReference type="NCBI Taxonomy" id="156889"/>
    <lineage>
        <taxon>Bacteria</taxon>
        <taxon>Pseudomonadati</taxon>
        <taxon>Pseudomonadota</taxon>
        <taxon>Magnetococcia</taxon>
        <taxon>Magnetococcales</taxon>
        <taxon>Magnetococcaceae</taxon>
        <taxon>Magnetococcus</taxon>
    </lineage>
</organism>
<dbReference type="HOGENOM" id="CLU_670492_0_0_5"/>
<accession>A0LA22</accession>
<reference evidence="2" key="1">
    <citation type="journal article" date="2009" name="Appl. Environ. Microbiol.">
        <title>Complete genome sequence of the chemolithoautotrophic marine magnetotactic coccus strain MC-1.</title>
        <authorList>
            <person name="Schubbe S."/>
            <person name="Williams T.J."/>
            <person name="Xie G."/>
            <person name="Kiss H.E."/>
            <person name="Brettin T.S."/>
            <person name="Martinez D."/>
            <person name="Ross C.A."/>
            <person name="Schuler D."/>
            <person name="Cox B.L."/>
            <person name="Nealson K.H."/>
            <person name="Bazylinski D.A."/>
        </authorList>
    </citation>
    <scope>NUCLEOTIDE SEQUENCE [LARGE SCALE GENOMIC DNA]</scope>
    <source>
        <strain evidence="2">ATCC BAA-1437 / JCM 17883 / MC-1</strain>
    </source>
</reference>
<keyword evidence="2" id="KW-1185">Reference proteome</keyword>
<dbReference type="Pfam" id="PF09839">
    <property type="entry name" value="DUF2066"/>
    <property type="match status" value="1"/>
</dbReference>
<evidence type="ECO:0000313" key="2">
    <source>
        <dbReference type="Proteomes" id="UP000002586"/>
    </source>
</evidence>